<keyword evidence="6" id="KW-1185">Reference proteome</keyword>
<dbReference type="RefSeq" id="WP_371435018.1">
    <property type="nucleotide sequence ID" value="NZ_JBHSRS010000084.1"/>
</dbReference>
<comment type="caution">
    <text evidence="5">The sequence shown here is derived from an EMBL/GenBank/DDBJ whole genome shotgun (WGS) entry which is preliminary data.</text>
</comment>
<evidence type="ECO:0000256" key="2">
    <source>
        <dbReference type="ARBA" id="ARBA00023125"/>
    </source>
</evidence>
<dbReference type="InterPro" id="IPR036388">
    <property type="entry name" value="WH-like_DNA-bd_sf"/>
</dbReference>
<dbReference type="SUPFAM" id="SSF46894">
    <property type="entry name" value="C-terminal effector domain of the bipartite response regulators"/>
    <property type="match status" value="1"/>
</dbReference>
<dbReference type="CDD" id="cd06170">
    <property type="entry name" value="LuxR_C_like"/>
    <property type="match status" value="1"/>
</dbReference>
<dbReference type="EMBL" id="JBHSRS010000084">
    <property type="protein sequence ID" value="MFC6284701.1"/>
    <property type="molecule type" value="Genomic_DNA"/>
</dbReference>
<keyword evidence="2" id="KW-0238">DNA-binding</keyword>
<organism evidence="5 6">
    <name type="scientific">Polaromonas aquatica</name>
    <dbReference type="NCBI Taxonomy" id="332657"/>
    <lineage>
        <taxon>Bacteria</taxon>
        <taxon>Pseudomonadati</taxon>
        <taxon>Pseudomonadota</taxon>
        <taxon>Betaproteobacteria</taxon>
        <taxon>Burkholderiales</taxon>
        <taxon>Comamonadaceae</taxon>
        <taxon>Polaromonas</taxon>
    </lineage>
</organism>
<dbReference type="PANTHER" id="PTHR44688:SF16">
    <property type="entry name" value="DNA-BINDING TRANSCRIPTIONAL ACTIVATOR DEVR_DOSR"/>
    <property type="match status" value="1"/>
</dbReference>
<dbReference type="PANTHER" id="PTHR44688">
    <property type="entry name" value="DNA-BINDING TRANSCRIPTIONAL ACTIVATOR DEVR_DOSR"/>
    <property type="match status" value="1"/>
</dbReference>
<dbReference type="InterPro" id="IPR000792">
    <property type="entry name" value="Tscrpt_reg_LuxR_C"/>
</dbReference>
<dbReference type="InterPro" id="IPR016032">
    <property type="entry name" value="Sig_transdc_resp-reg_C-effctor"/>
</dbReference>
<keyword evidence="1" id="KW-0805">Transcription regulation</keyword>
<feature type="domain" description="HTH luxR-type" evidence="4">
    <location>
        <begin position="174"/>
        <end position="239"/>
    </location>
</feature>
<name>A0ABW1U487_9BURK</name>
<dbReference type="Pfam" id="PF00196">
    <property type="entry name" value="GerE"/>
    <property type="match status" value="1"/>
</dbReference>
<dbReference type="PRINTS" id="PR00038">
    <property type="entry name" value="HTHLUXR"/>
</dbReference>
<evidence type="ECO:0000313" key="5">
    <source>
        <dbReference type="EMBL" id="MFC6284701.1"/>
    </source>
</evidence>
<sequence length="247" mass="27741">MNHLTRNDYASALQVLARIEAQAEDVASFARAAVRALNGYVASELTTLSICDLFTGHCQVVGLPGVRLGSDEIACFERHFFERPLVLHHGVQRSALYGDYYQRIGLEYAIAVPLQRNPRILVSVVLNRRGLDFSERDRERLELLRPHLAFLYRHACHGPATEARDSASPSPRLNELKPPALTLREGEVMHWLACGKTDTDIAALLSISPRTVQKHLEHIYVKLGVETRTAAVMRALEISEWSVLREP</sequence>
<protein>
    <submittedName>
        <fullName evidence="5">LuxR C-terminal-related transcriptional regulator</fullName>
    </submittedName>
</protein>
<keyword evidence="3" id="KW-0804">Transcription</keyword>
<dbReference type="PROSITE" id="PS50043">
    <property type="entry name" value="HTH_LUXR_2"/>
    <property type="match status" value="1"/>
</dbReference>
<dbReference type="Gene3D" id="1.10.10.10">
    <property type="entry name" value="Winged helix-like DNA-binding domain superfamily/Winged helix DNA-binding domain"/>
    <property type="match status" value="1"/>
</dbReference>
<accession>A0ABW1U487</accession>
<evidence type="ECO:0000256" key="3">
    <source>
        <dbReference type="ARBA" id="ARBA00023163"/>
    </source>
</evidence>
<evidence type="ECO:0000256" key="1">
    <source>
        <dbReference type="ARBA" id="ARBA00023015"/>
    </source>
</evidence>
<reference evidence="6" key="1">
    <citation type="journal article" date="2019" name="Int. J. Syst. Evol. Microbiol.">
        <title>The Global Catalogue of Microorganisms (GCM) 10K type strain sequencing project: providing services to taxonomists for standard genome sequencing and annotation.</title>
        <authorList>
            <consortium name="The Broad Institute Genomics Platform"/>
            <consortium name="The Broad Institute Genome Sequencing Center for Infectious Disease"/>
            <person name="Wu L."/>
            <person name="Ma J."/>
        </authorList>
    </citation>
    <scope>NUCLEOTIDE SEQUENCE [LARGE SCALE GENOMIC DNA]</scope>
    <source>
        <strain evidence="6">CCUG 39402</strain>
    </source>
</reference>
<dbReference type="SMART" id="SM00421">
    <property type="entry name" value="HTH_LUXR"/>
    <property type="match status" value="1"/>
</dbReference>
<proteinExistence type="predicted"/>
<evidence type="ECO:0000259" key="4">
    <source>
        <dbReference type="PROSITE" id="PS50043"/>
    </source>
</evidence>
<gene>
    <name evidence="5" type="ORF">ACFQND_26040</name>
</gene>
<dbReference type="Proteomes" id="UP001596270">
    <property type="component" value="Unassembled WGS sequence"/>
</dbReference>
<evidence type="ECO:0000313" key="6">
    <source>
        <dbReference type="Proteomes" id="UP001596270"/>
    </source>
</evidence>